<feature type="domain" description="Gfo/Idh/MocA-like oxidoreductase N-terminal" evidence="2">
    <location>
        <begin position="4"/>
        <end position="119"/>
    </location>
</feature>
<dbReference type="Gene3D" id="3.30.360.10">
    <property type="entry name" value="Dihydrodipicolinate Reductase, domain 2"/>
    <property type="match status" value="1"/>
</dbReference>
<dbReference type="InterPro" id="IPR055170">
    <property type="entry name" value="GFO_IDH_MocA-like_dom"/>
</dbReference>
<dbReference type="PANTHER" id="PTHR43818">
    <property type="entry name" value="BCDNA.GH03377"/>
    <property type="match status" value="1"/>
</dbReference>
<keyword evidence="1" id="KW-0560">Oxidoreductase</keyword>
<dbReference type="Pfam" id="PF22725">
    <property type="entry name" value="GFO_IDH_MocA_C3"/>
    <property type="match status" value="1"/>
</dbReference>
<name>A0ABX8BGP5_9ACTN</name>
<organism evidence="4 5">
    <name type="scientific">Nocardiopsis changdeensis</name>
    <dbReference type="NCBI Taxonomy" id="2831969"/>
    <lineage>
        <taxon>Bacteria</taxon>
        <taxon>Bacillati</taxon>
        <taxon>Actinomycetota</taxon>
        <taxon>Actinomycetes</taxon>
        <taxon>Streptosporangiales</taxon>
        <taxon>Nocardiopsidaceae</taxon>
        <taxon>Nocardiopsis</taxon>
    </lineage>
</organism>
<protein>
    <submittedName>
        <fullName evidence="4">Gfo/Idh/MocA family oxidoreductase</fullName>
    </submittedName>
</protein>
<dbReference type="PANTHER" id="PTHR43818:SF11">
    <property type="entry name" value="BCDNA.GH03377"/>
    <property type="match status" value="1"/>
</dbReference>
<dbReference type="Proteomes" id="UP000676079">
    <property type="component" value="Chromosome"/>
</dbReference>
<dbReference type="SUPFAM" id="SSF51735">
    <property type="entry name" value="NAD(P)-binding Rossmann-fold domains"/>
    <property type="match status" value="1"/>
</dbReference>
<reference evidence="4 5" key="1">
    <citation type="submission" date="2021-05" db="EMBL/GenBank/DDBJ databases">
        <title>Direct Submission.</title>
        <authorList>
            <person name="Li K."/>
            <person name="Gao J."/>
        </authorList>
    </citation>
    <scope>NUCLEOTIDE SEQUENCE [LARGE SCALE GENOMIC DNA]</scope>
    <source>
        <strain evidence="4 5">Mg02</strain>
    </source>
</reference>
<dbReference type="EMBL" id="CP074133">
    <property type="protein sequence ID" value="QUX20493.1"/>
    <property type="molecule type" value="Genomic_DNA"/>
</dbReference>
<dbReference type="Pfam" id="PF01408">
    <property type="entry name" value="GFO_IDH_MocA"/>
    <property type="match status" value="1"/>
</dbReference>
<gene>
    <name evidence="4" type="ORF">KGD84_18445</name>
</gene>
<evidence type="ECO:0000313" key="5">
    <source>
        <dbReference type="Proteomes" id="UP000676079"/>
    </source>
</evidence>
<proteinExistence type="predicted"/>
<dbReference type="InterPro" id="IPR000683">
    <property type="entry name" value="Gfo/Idh/MocA-like_OxRdtase_N"/>
</dbReference>
<dbReference type="RefSeq" id="WP_220561689.1">
    <property type="nucleotide sequence ID" value="NZ_CP074133.1"/>
</dbReference>
<evidence type="ECO:0000313" key="4">
    <source>
        <dbReference type="EMBL" id="QUX20493.1"/>
    </source>
</evidence>
<dbReference type="InterPro" id="IPR050463">
    <property type="entry name" value="Gfo/Idh/MocA_oxidrdct_glycsds"/>
</dbReference>
<keyword evidence="5" id="KW-1185">Reference proteome</keyword>
<evidence type="ECO:0000259" key="3">
    <source>
        <dbReference type="Pfam" id="PF22725"/>
    </source>
</evidence>
<evidence type="ECO:0000259" key="2">
    <source>
        <dbReference type="Pfam" id="PF01408"/>
    </source>
</evidence>
<evidence type="ECO:0000256" key="1">
    <source>
        <dbReference type="ARBA" id="ARBA00023002"/>
    </source>
</evidence>
<feature type="domain" description="GFO/IDH/MocA-like oxidoreductase" evidence="3">
    <location>
        <begin position="140"/>
        <end position="242"/>
    </location>
</feature>
<dbReference type="InterPro" id="IPR036291">
    <property type="entry name" value="NAD(P)-bd_dom_sf"/>
</dbReference>
<sequence length="306" mass="32607">MRALRVAVVGLGVISRFHLKALADSPDWDLVAVCDLAPARIAAPPPGAAGYTDHVRMLERERPDAVVVTAPNDAHARICADAIAAGAAVCAEKPLALDVAEGEMLAALARERGTVLFTAFHRRYNSEFAALRERIAGHAVEEVTVRYLERIEEHAGDDTWYLDPARCGGGCVADNGPNAFDLVETLLGRAEVTAARVEHDGAGVDRRADIALAAGAARARVLLDWSHPGERKDVEVRTADGRVLTADLLAGRPAFKESLWHEYEGVAADFAARIRAGRAGDGAGVSALRLVAEAYRAAAREEGVVR</sequence>
<accession>A0ABX8BGP5</accession>
<dbReference type="Gene3D" id="3.40.50.720">
    <property type="entry name" value="NAD(P)-binding Rossmann-like Domain"/>
    <property type="match status" value="1"/>
</dbReference>